<evidence type="ECO:0000313" key="3">
    <source>
        <dbReference type="Proteomes" id="UP000663840"/>
    </source>
</evidence>
<protein>
    <submittedName>
        <fullName evidence="2">Uncharacterized protein</fullName>
    </submittedName>
</protein>
<feature type="region of interest" description="Disordered" evidence="1">
    <location>
        <begin position="1"/>
        <end position="25"/>
    </location>
</feature>
<comment type="caution">
    <text evidence="2">The sequence shown here is derived from an EMBL/GenBank/DDBJ whole genome shotgun (WGS) entry which is preliminary data.</text>
</comment>
<feature type="compositionally biased region" description="Basic and acidic residues" evidence="1">
    <location>
        <begin position="54"/>
        <end position="64"/>
    </location>
</feature>
<feature type="compositionally biased region" description="Low complexity" evidence="1">
    <location>
        <begin position="466"/>
        <end position="476"/>
    </location>
</feature>
<feature type="compositionally biased region" description="Basic residues" evidence="1">
    <location>
        <begin position="307"/>
        <end position="318"/>
    </location>
</feature>
<feature type="compositionally biased region" description="Basic and acidic residues" evidence="1">
    <location>
        <begin position="296"/>
        <end position="305"/>
    </location>
</feature>
<organism evidence="2 3">
    <name type="scientific">Rhizoctonia solani</name>
    <dbReference type="NCBI Taxonomy" id="456999"/>
    <lineage>
        <taxon>Eukaryota</taxon>
        <taxon>Fungi</taxon>
        <taxon>Dikarya</taxon>
        <taxon>Basidiomycota</taxon>
        <taxon>Agaricomycotina</taxon>
        <taxon>Agaricomycetes</taxon>
        <taxon>Cantharellales</taxon>
        <taxon>Ceratobasidiaceae</taxon>
        <taxon>Rhizoctonia</taxon>
    </lineage>
</organism>
<proteinExistence type="predicted"/>
<dbReference type="AlphaFoldDB" id="A0A8H3H7H7"/>
<feature type="region of interest" description="Disordered" evidence="1">
    <location>
        <begin position="41"/>
        <end position="92"/>
    </location>
</feature>
<reference evidence="2" key="1">
    <citation type="submission" date="2021-01" db="EMBL/GenBank/DDBJ databases">
        <authorList>
            <person name="Kaushik A."/>
        </authorList>
    </citation>
    <scope>NUCLEOTIDE SEQUENCE</scope>
    <source>
        <strain evidence="2">AG1-1A</strain>
    </source>
</reference>
<feature type="region of interest" description="Disordered" evidence="1">
    <location>
        <begin position="294"/>
        <end position="318"/>
    </location>
</feature>
<evidence type="ECO:0000313" key="2">
    <source>
        <dbReference type="EMBL" id="CAE6485740.1"/>
    </source>
</evidence>
<dbReference type="Proteomes" id="UP000663840">
    <property type="component" value="Unassembled WGS sequence"/>
</dbReference>
<sequence length="498" mass="54928">MSRVMRSGRTYDPGQAPAAPKRCRPRLVSTMGTMTSEIQETLEGSLVLNGTGKRKGETTKRTADRALGVSTTPDAANCATSAPRVPETPDKHESALGMSVGYSGQPIYITARTSRTYRTESGDKESTHEKLQYVRVDNSPSHAYKYSKGCSEANSESNRKSEPAGISGFEEMRKAKNLLEDEELPELDADWYRDHWSWSQHLLAPDTKSGNQLDDTGSVSVNALIYEVSKNDMLTDEEYERLLETLCNQERLRSAREYKPSQTSGAGPSGACRIPPVTLEEVEDEGEGVHVVVSSGEERESEYKPAPKGKGKGKGRIGKTRPCTSLGVIIDEVQRDPDISYTERIMSQSLRESQPADRIPEGFSSGGYAQAMYRTGARDQSLVEVCCLRRVKHIAAIDKPQSEPPRPTPGLELRSKQSEPRHASQRDGGSRNIQNHDPSKSRRYSRRDERPNLAGTPSDSNDDQSESSSSGSLDSESSNDEDEPWGNPNRQIMKLLAV</sequence>
<feature type="compositionally biased region" description="Polar residues" evidence="1">
    <location>
        <begin position="69"/>
        <end position="80"/>
    </location>
</feature>
<dbReference type="EMBL" id="CAJMWR010004132">
    <property type="protein sequence ID" value="CAE6485740.1"/>
    <property type="molecule type" value="Genomic_DNA"/>
</dbReference>
<gene>
    <name evidence="2" type="ORF">RDB_LOCUS140492</name>
</gene>
<feature type="region of interest" description="Disordered" evidence="1">
    <location>
        <begin position="397"/>
        <end position="498"/>
    </location>
</feature>
<feature type="compositionally biased region" description="Basic and acidic residues" evidence="1">
    <location>
        <begin position="413"/>
        <end position="429"/>
    </location>
</feature>
<name>A0A8H3H7H7_9AGAM</name>
<evidence type="ECO:0000256" key="1">
    <source>
        <dbReference type="SAM" id="MobiDB-lite"/>
    </source>
</evidence>
<accession>A0A8H3H7H7</accession>